<name>A0A9X8GT86_9BURK</name>
<evidence type="ECO:0000313" key="1">
    <source>
        <dbReference type="EMBL" id="RIX74951.1"/>
    </source>
</evidence>
<gene>
    <name evidence="1" type="ORF">D3H34_26005</name>
</gene>
<reference evidence="1 2" key="1">
    <citation type="submission" date="2018-09" db="EMBL/GenBank/DDBJ databases">
        <title>Acidovorax cavernicola nov. sp. isolated from Gruta de las Maravillas (Aracena, Spain).</title>
        <authorList>
            <person name="Jurado V."/>
            <person name="Gutierrez-Patricio S."/>
            <person name="Gonzalez-Pimentel J.L."/>
            <person name="Miller A.Z."/>
            <person name="Laiz L."/>
            <person name="Saiz-Jimenez C."/>
        </authorList>
    </citation>
    <scope>NUCLEOTIDE SEQUENCE [LARGE SCALE GENOMIC DNA]</scope>
    <source>
        <strain evidence="1 2">1011MAR4D40.2</strain>
    </source>
</reference>
<comment type="caution">
    <text evidence="1">The sequence shown here is derived from an EMBL/GenBank/DDBJ whole genome shotgun (WGS) entry which is preliminary data.</text>
</comment>
<accession>A0A9X8GT86</accession>
<organism evidence="1 2">
    <name type="scientific">Acidovorax cavernicola</name>
    <dbReference type="NCBI Taxonomy" id="1675792"/>
    <lineage>
        <taxon>Bacteria</taxon>
        <taxon>Pseudomonadati</taxon>
        <taxon>Pseudomonadota</taxon>
        <taxon>Betaproteobacteria</taxon>
        <taxon>Burkholderiales</taxon>
        <taxon>Comamonadaceae</taxon>
        <taxon>Acidovorax</taxon>
    </lineage>
</organism>
<proteinExistence type="predicted"/>
<keyword evidence="2" id="KW-1185">Reference proteome</keyword>
<evidence type="ECO:0008006" key="3">
    <source>
        <dbReference type="Google" id="ProtNLM"/>
    </source>
</evidence>
<dbReference type="EMBL" id="QXMN01000046">
    <property type="protein sequence ID" value="RIX74951.1"/>
    <property type="molecule type" value="Genomic_DNA"/>
</dbReference>
<dbReference type="RefSeq" id="WP_119557155.1">
    <property type="nucleotide sequence ID" value="NZ_QXMN01000046.1"/>
</dbReference>
<dbReference type="InterPro" id="IPR032675">
    <property type="entry name" value="LRR_dom_sf"/>
</dbReference>
<sequence length="315" mass="34973">MTTLAPLPDALRLLPQRLHDLALEAAAERNDGAPEDPLTVPLYDSDFTRLSLAPMRQGWHVEYFGETWGDAFDETLACLSRQDVADCITSLSFSGTDSGANGTREWMFTPLLDSPVTFPRLRSLFVKPTQPEDHNQSLVCRSDAILEEGGDIARWVRKTPHLSELTVPNPPNADFFAVPLPQLSCLSIGAHFDTQQFIRNLAVAQNLPGLTLLDFAESTEQQMVWPADRAADSITAFEDYEALLQGPIGAQLRVLRLRNTCLDLAQLQHLQGVRPGLQFMVIQSTIGGYVSHFAQDVFPWRHLVPADPGLAPYRK</sequence>
<dbReference type="AlphaFoldDB" id="A0A9X8GT86"/>
<evidence type="ECO:0000313" key="2">
    <source>
        <dbReference type="Proteomes" id="UP000265619"/>
    </source>
</evidence>
<dbReference type="OrthoDB" id="1422304at2"/>
<dbReference type="Gene3D" id="3.80.10.10">
    <property type="entry name" value="Ribonuclease Inhibitor"/>
    <property type="match status" value="1"/>
</dbReference>
<dbReference type="Proteomes" id="UP000265619">
    <property type="component" value="Unassembled WGS sequence"/>
</dbReference>
<protein>
    <recommendedName>
        <fullName evidence="3">Leucine-rich repeat domain-containing protein</fullName>
    </recommendedName>
</protein>